<organism evidence="1 2">
    <name type="scientific">Mycobacterium phage Hurricane</name>
    <dbReference type="NCBI Taxonomy" id="2015810"/>
    <lineage>
        <taxon>Viruses</taxon>
        <taxon>Duplodnaviria</taxon>
        <taxon>Heunggongvirae</taxon>
        <taxon>Uroviricota</taxon>
        <taxon>Caudoviricetes</taxon>
        <taxon>Weiservirinae</taxon>
        <taxon>Keshuvirus</taxon>
        <taxon>Keshuvirus hurricane</taxon>
    </lineage>
</organism>
<evidence type="ECO:0000313" key="1">
    <source>
        <dbReference type="EMBL" id="ASR84789.1"/>
    </source>
</evidence>
<name>A0A222ZKA3_9CAUD</name>
<dbReference type="RefSeq" id="YP_009951710.1">
    <property type="nucleotide sequence ID" value="NC_051604.1"/>
</dbReference>
<accession>A0A222ZKA3</accession>
<dbReference type="KEGG" id="vg:60323201"/>
<keyword evidence="2" id="KW-1185">Reference proteome</keyword>
<dbReference type="Proteomes" id="UP000222328">
    <property type="component" value="Segment"/>
</dbReference>
<gene>
    <name evidence="1" type="primary">40</name>
    <name evidence="1" type="ORF">SEA_HURRICANE_40</name>
</gene>
<protein>
    <submittedName>
        <fullName evidence="1">Uncharacterized protein</fullName>
    </submittedName>
</protein>
<evidence type="ECO:0000313" key="2">
    <source>
        <dbReference type="Proteomes" id="UP000222328"/>
    </source>
</evidence>
<sequence>MSDAAAVGSEVWILDLWISGPEPGDYWGWRSTHATKQGAEATLLDRLHDQQVDMSEDVDEIGKTEREDGSVAADFVVYGDQVVKVGYGVQRDEVAP</sequence>
<dbReference type="EMBL" id="MF373841">
    <property type="protein sequence ID" value="ASR84789.1"/>
    <property type="molecule type" value="Genomic_DNA"/>
</dbReference>
<dbReference type="GeneID" id="60323201"/>
<reference evidence="1 2" key="1">
    <citation type="submission" date="2017-06" db="EMBL/GenBank/DDBJ databases">
        <authorList>
            <person name="Anastasiadis Z."/>
            <person name="Bhatti R."/>
            <person name="Breslow Z."/>
            <person name="Doerr B."/>
            <person name="Ilyas M."/>
            <person name="Kaiser J."/>
            <person name="Milce A."/>
            <person name="Monroe S."/>
            <person name="Phan T."/>
            <person name="Feng G."/>
            <person name="Barbazuk W.B."/>
            <person name="Stoner T.H."/>
            <person name="Garlena R.A."/>
            <person name="Russell D.A."/>
            <person name="Pope W.H."/>
            <person name="Jacobs-Sera D."/>
            <person name="Hatfull G.F."/>
        </authorList>
    </citation>
    <scope>NUCLEOTIDE SEQUENCE [LARGE SCALE GENOMIC DNA]</scope>
</reference>
<proteinExistence type="predicted"/>